<dbReference type="EMBL" id="FOFN01000006">
    <property type="protein sequence ID" value="SER10641.1"/>
    <property type="molecule type" value="Genomic_DNA"/>
</dbReference>
<dbReference type="AlphaFoldDB" id="A0A1H9LGL6"/>
<evidence type="ECO:0000313" key="3">
    <source>
        <dbReference type="Proteomes" id="UP000198999"/>
    </source>
</evidence>
<evidence type="ECO:0000256" key="1">
    <source>
        <dbReference type="SAM" id="SignalP"/>
    </source>
</evidence>
<dbReference type="PROSITE" id="PS51257">
    <property type="entry name" value="PROKAR_LIPOPROTEIN"/>
    <property type="match status" value="1"/>
</dbReference>
<dbReference type="PANTHER" id="PTHR38436">
    <property type="entry name" value="POLYKETIDE CYCLASE SNOAL-LIKE DOMAIN"/>
    <property type="match status" value="1"/>
</dbReference>
<accession>A0A1H9LGL6</accession>
<dbReference type="GO" id="GO:0030638">
    <property type="term" value="P:polyketide metabolic process"/>
    <property type="evidence" value="ECO:0007669"/>
    <property type="project" value="InterPro"/>
</dbReference>
<dbReference type="STRING" id="419940.SAMN05421824_3034"/>
<dbReference type="InterPro" id="IPR032710">
    <property type="entry name" value="NTF2-like_dom_sf"/>
</dbReference>
<gene>
    <name evidence="2" type="ORF">SAMN05421824_3034</name>
</gene>
<proteinExistence type="predicted"/>
<keyword evidence="1" id="KW-0732">Signal</keyword>
<dbReference type="InterPro" id="IPR009959">
    <property type="entry name" value="Cyclase_SnoaL-like"/>
</dbReference>
<feature type="chain" id="PRO_5011766605" evidence="1">
    <location>
        <begin position="20"/>
        <end position="303"/>
    </location>
</feature>
<organism evidence="2 3">
    <name type="scientific">Hyunsoonleella jejuensis</name>
    <dbReference type="NCBI Taxonomy" id="419940"/>
    <lineage>
        <taxon>Bacteria</taxon>
        <taxon>Pseudomonadati</taxon>
        <taxon>Bacteroidota</taxon>
        <taxon>Flavobacteriia</taxon>
        <taxon>Flavobacteriales</taxon>
        <taxon>Flavobacteriaceae</taxon>
    </lineage>
</organism>
<dbReference type="PANTHER" id="PTHR38436:SF1">
    <property type="entry name" value="ESTER CYCLASE"/>
    <property type="match status" value="1"/>
</dbReference>
<protein>
    <submittedName>
        <fullName evidence="2">Uncharacterized protein</fullName>
    </submittedName>
</protein>
<sequence length="303" mass="33621">MKKLLLLGLAILLFVACQNKPQRYFDASPEIDTVKAGIKAYEAGDWDSWKANFTDSTKIYHNTNSGNSPDEVMASMKQMLSFMETYGFSKEGVVTEMVVDKDGKTWVNYWGNWYAKTKVTGKKLSVPVHLTLQFIDGKVLNEFAYYDTAGINAAISEITSMSADEKTKMDAVNKVVAGWNAHDIANLKSLSVSNLVRTTNGAPEIKNIDEYEGFMKTFITAFPDFTVYADNVDIAKDKIYINWTVTGTHNGDFMGNAATGKKVKTKGFSVWTLNNSGKFVSEDAYFDNLALFSQLGINPPTSN</sequence>
<dbReference type="Gene3D" id="3.10.450.50">
    <property type="match status" value="2"/>
</dbReference>
<dbReference type="Proteomes" id="UP000198999">
    <property type="component" value="Unassembled WGS sequence"/>
</dbReference>
<dbReference type="Pfam" id="PF07366">
    <property type="entry name" value="SnoaL"/>
    <property type="match status" value="1"/>
</dbReference>
<dbReference type="SUPFAM" id="SSF54427">
    <property type="entry name" value="NTF2-like"/>
    <property type="match status" value="2"/>
</dbReference>
<reference evidence="2 3" key="1">
    <citation type="submission" date="2016-10" db="EMBL/GenBank/DDBJ databases">
        <authorList>
            <person name="de Groot N.N."/>
        </authorList>
    </citation>
    <scope>NUCLEOTIDE SEQUENCE [LARGE SCALE GENOMIC DNA]</scope>
    <source>
        <strain evidence="2 3">DSM 21035</strain>
    </source>
</reference>
<keyword evidence="3" id="KW-1185">Reference proteome</keyword>
<dbReference type="RefSeq" id="WP_143064787.1">
    <property type="nucleotide sequence ID" value="NZ_FOFN01000006.1"/>
</dbReference>
<evidence type="ECO:0000313" key="2">
    <source>
        <dbReference type="EMBL" id="SER10641.1"/>
    </source>
</evidence>
<dbReference type="OrthoDB" id="824753at2"/>
<name>A0A1H9LGL6_9FLAO</name>
<feature type="signal peptide" evidence="1">
    <location>
        <begin position="1"/>
        <end position="19"/>
    </location>
</feature>